<accession>A0A8J8N9R3</accession>
<dbReference type="AlphaFoldDB" id="A0A8J8N9R3"/>
<dbReference type="Proteomes" id="UP000785679">
    <property type="component" value="Unassembled WGS sequence"/>
</dbReference>
<proteinExistence type="predicted"/>
<evidence type="ECO:0000313" key="3">
    <source>
        <dbReference type="Proteomes" id="UP000785679"/>
    </source>
</evidence>
<keyword evidence="3" id="KW-1185">Reference proteome</keyword>
<reference evidence="2" key="1">
    <citation type="submission" date="2019-06" db="EMBL/GenBank/DDBJ databases">
        <authorList>
            <person name="Zheng W."/>
        </authorList>
    </citation>
    <scope>NUCLEOTIDE SEQUENCE</scope>
    <source>
        <strain evidence="2">QDHG01</strain>
    </source>
</reference>
<feature type="region of interest" description="Disordered" evidence="1">
    <location>
        <begin position="1"/>
        <end position="68"/>
    </location>
</feature>
<feature type="compositionally biased region" description="Basic residues" evidence="1">
    <location>
        <begin position="59"/>
        <end position="68"/>
    </location>
</feature>
<sequence>MRAQDAPSQEDAKRLLSRPPSQALAPLSQIVPGPRRAQTRGHGPAPPTVSPQVSLERRSRPRPPRCAA</sequence>
<evidence type="ECO:0000256" key="1">
    <source>
        <dbReference type="SAM" id="MobiDB-lite"/>
    </source>
</evidence>
<gene>
    <name evidence="2" type="ORF">FGO68_gene7169</name>
</gene>
<name>A0A8J8N9R3_HALGN</name>
<comment type="caution">
    <text evidence="2">The sequence shown here is derived from an EMBL/GenBank/DDBJ whole genome shotgun (WGS) entry which is preliminary data.</text>
</comment>
<evidence type="ECO:0000313" key="2">
    <source>
        <dbReference type="EMBL" id="TNV70918.1"/>
    </source>
</evidence>
<protein>
    <submittedName>
        <fullName evidence="2">Uncharacterized protein</fullName>
    </submittedName>
</protein>
<organism evidence="2 3">
    <name type="scientific">Halteria grandinella</name>
    <dbReference type="NCBI Taxonomy" id="5974"/>
    <lineage>
        <taxon>Eukaryota</taxon>
        <taxon>Sar</taxon>
        <taxon>Alveolata</taxon>
        <taxon>Ciliophora</taxon>
        <taxon>Intramacronucleata</taxon>
        <taxon>Spirotrichea</taxon>
        <taxon>Stichotrichia</taxon>
        <taxon>Sporadotrichida</taxon>
        <taxon>Halteriidae</taxon>
        <taxon>Halteria</taxon>
    </lineage>
</organism>
<dbReference type="EMBL" id="RRYP01031672">
    <property type="protein sequence ID" value="TNV70918.1"/>
    <property type="molecule type" value="Genomic_DNA"/>
</dbReference>